<dbReference type="SUPFAM" id="SSF53167">
    <property type="entry name" value="Purine and uridine phosphorylases"/>
    <property type="match status" value="1"/>
</dbReference>
<sequence>MTQLAQVKKAAAFLNKKTKNFKPEIALITGSGLAGSIPPLEKEIKIPYSSIPGFLQSTVPGHSGNLIFGVYKGRKLVVMQGRFHYYEGHPMKDLAISIRTLKLLGVEKLLVSAAVGSMDLKLKPGSLCVLKDHINFMCNNPLIGNHDPAFGPMFFDLSEAYDKAMRKTALAAAKKVGVTAGEGVYLAATGPNFETPAEIQMFKKWGATVVGMSVVPEVLVARQCGISVLGLAWVSNMGCGIEKKPLSHAQTISETKKIEGKFKKLLEILFVKL</sequence>
<dbReference type="EC" id="2.4.2.1" evidence="5"/>
<dbReference type="AlphaFoldDB" id="A0A1Y4DK10"/>
<name>A0A1Y4DK10_9BACT</name>
<dbReference type="Gene3D" id="3.40.50.1580">
    <property type="entry name" value="Nucleoside phosphorylase domain"/>
    <property type="match status" value="1"/>
</dbReference>
<comment type="pathway">
    <text evidence="1 5">Purine metabolism; purine nucleoside salvage.</text>
</comment>
<dbReference type="PIRSF" id="PIRSF000477">
    <property type="entry name" value="PurNPase"/>
    <property type="match status" value="1"/>
</dbReference>
<evidence type="ECO:0000256" key="6">
    <source>
        <dbReference type="PIRSR" id="PIRSR000477-2"/>
    </source>
</evidence>
<dbReference type="GO" id="GO:0004731">
    <property type="term" value="F:purine-nucleoside phosphorylase activity"/>
    <property type="evidence" value="ECO:0007669"/>
    <property type="project" value="UniProtKB-EC"/>
</dbReference>
<dbReference type="RefSeq" id="WP_087286229.1">
    <property type="nucleotide sequence ID" value="NZ_NFJD01000001.1"/>
</dbReference>
<evidence type="ECO:0000256" key="1">
    <source>
        <dbReference type="ARBA" id="ARBA00005058"/>
    </source>
</evidence>
<feature type="domain" description="Nucleoside phosphorylase" evidence="7">
    <location>
        <begin position="25"/>
        <end position="267"/>
    </location>
</feature>
<dbReference type="PANTHER" id="PTHR11904">
    <property type="entry name" value="METHYLTHIOADENOSINE/PURINE NUCLEOSIDE PHOSPHORYLASE"/>
    <property type="match status" value="1"/>
</dbReference>
<keyword evidence="3 5" id="KW-0328">Glycosyltransferase</keyword>
<dbReference type="OrthoDB" id="1523230at2"/>
<dbReference type="NCBIfam" id="TIGR01697">
    <property type="entry name" value="PNPH-PUNA-XAPA"/>
    <property type="match status" value="1"/>
</dbReference>
<dbReference type="GO" id="GO:0005737">
    <property type="term" value="C:cytoplasm"/>
    <property type="evidence" value="ECO:0007669"/>
    <property type="project" value="TreeGrafter"/>
</dbReference>
<evidence type="ECO:0000259" key="7">
    <source>
        <dbReference type="Pfam" id="PF01048"/>
    </source>
</evidence>
<feature type="binding site" evidence="6">
    <location>
        <position position="114"/>
    </location>
    <ligand>
        <name>phosphate</name>
        <dbReference type="ChEBI" id="CHEBI:43474"/>
    </ligand>
</feature>
<comment type="similarity">
    <text evidence="2 5">Belongs to the PNP/MTAP phosphorylase family.</text>
</comment>
<evidence type="ECO:0000256" key="2">
    <source>
        <dbReference type="ARBA" id="ARBA00006751"/>
    </source>
</evidence>
<evidence type="ECO:0000256" key="5">
    <source>
        <dbReference type="PIRNR" id="PIRNR000477"/>
    </source>
</evidence>
<dbReference type="EMBL" id="NFJD01000001">
    <property type="protein sequence ID" value="OUO57258.1"/>
    <property type="molecule type" value="Genomic_DNA"/>
</dbReference>
<organism evidence="8 9">
    <name type="scientific">Candidatus Avelusimicrobium gallicola</name>
    <dbReference type="NCBI Taxonomy" id="2562704"/>
    <lineage>
        <taxon>Bacteria</taxon>
        <taxon>Pseudomonadati</taxon>
        <taxon>Elusimicrobiota</taxon>
        <taxon>Elusimicrobia</taxon>
        <taxon>Elusimicrobiales</taxon>
        <taxon>Elusimicrobiaceae</taxon>
        <taxon>Candidatus Avelusimicrobium</taxon>
    </lineage>
</organism>
<dbReference type="UniPathway" id="UPA00606"/>
<reference evidence="9" key="1">
    <citation type="submission" date="2017-04" db="EMBL/GenBank/DDBJ databases">
        <title>Function of individual gut microbiota members based on whole genome sequencing of pure cultures obtained from chicken caecum.</title>
        <authorList>
            <person name="Medvecky M."/>
            <person name="Cejkova D."/>
            <person name="Polansky O."/>
            <person name="Karasova D."/>
            <person name="Kubasova T."/>
            <person name="Cizek A."/>
            <person name="Rychlik I."/>
        </authorList>
    </citation>
    <scope>NUCLEOTIDE SEQUENCE [LARGE SCALE GENOMIC DNA]</scope>
    <source>
        <strain evidence="9">An273</strain>
    </source>
</reference>
<protein>
    <recommendedName>
        <fullName evidence="5">Purine nucleoside phosphorylase</fullName>
        <ecNumber evidence="5">2.4.2.1</ecNumber>
    </recommendedName>
    <alternativeName>
        <fullName evidence="5">Inosine-guanosine phosphorylase</fullName>
    </alternativeName>
</protein>
<dbReference type="GO" id="GO:0009116">
    <property type="term" value="P:nucleoside metabolic process"/>
    <property type="evidence" value="ECO:0007669"/>
    <property type="project" value="InterPro"/>
</dbReference>
<feature type="binding site" evidence="6">
    <location>
        <position position="213"/>
    </location>
    <ligand>
        <name>phosphate</name>
        <dbReference type="ChEBI" id="CHEBI:43474"/>
    </ligand>
</feature>
<dbReference type="CDD" id="cd09009">
    <property type="entry name" value="PNP-EcPNPII_like"/>
    <property type="match status" value="1"/>
</dbReference>
<dbReference type="InterPro" id="IPR035994">
    <property type="entry name" value="Nucleoside_phosphorylase_sf"/>
</dbReference>
<feature type="binding site" evidence="6">
    <location>
        <position position="62"/>
    </location>
    <ligand>
        <name>phosphate</name>
        <dbReference type="ChEBI" id="CHEBI:43474"/>
    </ligand>
</feature>
<evidence type="ECO:0000313" key="9">
    <source>
        <dbReference type="Proteomes" id="UP000196368"/>
    </source>
</evidence>
<dbReference type="InterPro" id="IPR000845">
    <property type="entry name" value="Nucleoside_phosphorylase_d"/>
</dbReference>
<feature type="binding site" evidence="6">
    <location>
        <begin position="82"/>
        <end position="84"/>
    </location>
    <ligand>
        <name>phosphate</name>
        <dbReference type="ChEBI" id="CHEBI:43474"/>
    </ligand>
</feature>
<evidence type="ECO:0000313" key="8">
    <source>
        <dbReference type="EMBL" id="OUO57258.1"/>
    </source>
</evidence>
<feature type="binding site" evidence="6">
    <location>
        <position position="194"/>
    </location>
    <ligand>
        <name>a purine D-ribonucleoside</name>
        <dbReference type="ChEBI" id="CHEBI:142355"/>
    </ligand>
</feature>
<evidence type="ECO:0000256" key="3">
    <source>
        <dbReference type="ARBA" id="ARBA00022676"/>
    </source>
</evidence>
<proteinExistence type="inferred from homology"/>
<gene>
    <name evidence="8" type="ORF">B5F75_00310</name>
</gene>
<feature type="binding site" evidence="6">
    <location>
        <position position="31"/>
    </location>
    <ligand>
        <name>phosphate</name>
        <dbReference type="ChEBI" id="CHEBI:43474"/>
    </ligand>
</feature>
<feature type="binding site" evidence="6">
    <location>
        <position position="236"/>
    </location>
    <ligand>
        <name>a purine D-ribonucleoside</name>
        <dbReference type="ChEBI" id="CHEBI:142355"/>
    </ligand>
</feature>
<comment type="function">
    <text evidence="5">The purine nucleoside phosphorylases catalyze the phosphorolytic breakdown of the N-glycosidic bond in the beta-(deoxy)ribonucleoside molecules, with the formation of the corresponding free purine bases and pentose-1-phosphate.</text>
</comment>
<dbReference type="PANTHER" id="PTHR11904:SF9">
    <property type="entry name" value="PURINE NUCLEOSIDE PHOSPHORYLASE-RELATED"/>
    <property type="match status" value="1"/>
</dbReference>
<comment type="caution">
    <text evidence="8">The sequence shown here is derived from an EMBL/GenBank/DDBJ whole genome shotgun (WGS) entry which is preliminary data.</text>
</comment>
<evidence type="ECO:0000256" key="4">
    <source>
        <dbReference type="ARBA" id="ARBA00022679"/>
    </source>
</evidence>
<keyword evidence="4 5" id="KW-0808">Transferase</keyword>
<dbReference type="Proteomes" id="UP000196368">
    <property type="component" value="Unassembled WGS sequence"/>
</dbReference>
<accession>A0A1Y4DK10</accession>
<keyword evidence="9" id="KW-1185">Reference proteome</keyword>
<dbReference type="NCBIfam" id="NF006054">
    <property type="entry name" value="PRK08202.1"/>
    <property type="match status" value="1"/>
</dbReference>
<dbReference type="Pfam" id="PF01048">
    <property type="entry name" value="PNP_UDP_1"/>
    <property type="match status" value="1"/>
</dbReference>
<dbReference type="InterPro" id="IPR011268">
    <property type="entry name" value="Purine_phosphorylase"/>
</dbReference>